<dbReference type="AlphaFoldDB" id="A0A8H7R876"/>
<protein>
    <recommendedName>
        <fullName evidence="2">3'-5' exonuclease domain-containing protein</fullName>
    </recommendedName>
</protein>
<keyword evidence="4" id="KW-1185">Reference proteome</keyword>
<feature type="compositionally biased region" description="Low complexity" evidence="1">
    <location>
        <begin position="880"/>
        <end position="893"/>
    </location>
</feature>
<dbReference type="SUPFAM" id="SSF53098">
    <property type="entry name" value="Ribonuclease H-like"/>
    <property type="match status" value="1"/>
</dbReference>
<feature type="compositionally biased region" description="Pro residues" evidence="1">
    <location>
        <begin position="103"/>
        <end position="113"/>
    </location>
</feature>
<dbReference type="PANTHER" id="PTHR47765:SF2">
    <property type="entry name" value="EXONUCLEASE MUT-7 HOMOLOG"/>
    <property type="match status" value="1"/>
</dbReference>
<dbReference type="OrthoDB" id="5376140at2759"/>
<dbReference type="GO" id="GO:0008408">
    <property type="term" value="F:3'-5' exonuclease activity"/>
    <property type="evidence" value="ECO:0007669"/>
    <property type="project" value="InterPro"/>
</dbReference>
<dbReference type="Gene3D" id="3.30.420.10">
    <property type="entry name" value="Ribonuclease H-like superfamily/Ribonuclease H"/>
    <property type="match status" value="1"/>
</dbReference>
<evidence type="ECO:0000313" key="3">
    <source>
        <dbReference type="EMBL" id="KAG2205470.1"/>
    </source>
</evidence>
<feature type="compositionally biased region" description="Acidic residues" evidence="1">
    <location>
        <begin position="1"/>
        <end position="17"/>
    </location>
</feature>
<dbReference type="EMBL" id="JAEPRC010000173">
    <property type="protein sequence ID" value="KAG2205470.1"/>
    <property type="molecule type" value="Genomic_DNA"/>
</dbReference>
<feature type="domain" description="3'-5' exonuclease" evidence="2">
    <location>
        <begin position="652"/>
        <end position="838"/>
    </location>
</feature>
<dbReference type="GO" id="GO:0003676">
    <property type="term" value="F:nucleic acid binding"/>
    <property type="evidence" value="ECO:0007669"/>
    <property type="project" value="InterPro"/>
</dbReference>
<dbReference type="InterPro" id="IPR012337">
    <property type="entry name" value="RNaseH-like_sf"/>
</dbReference>
<proteinExistence type="predicted"/>
<dbReference type="SMART" id="SM00474">
    <property type="entry name" value="35EXOc"/>
    <property type="match status" value="1"/>
</dbReference>
<name>A0A8H7R876_9FUNG</name>
<accession>A0A8H7R876</accession>
<dbReference type="GO" id="GO:0006139">
    <property type="term" value="P:nucleobase-containing compound metabolic process"/>
    <property type="evidence" value="ECO:0007669"/>
    <property type="project" value="InterPro"/>
</dbReference>
<feature type="region of interest" description="Disordered" evidence="1">
    <location>
        <begin position="1"/>
        <end position="53"/>
    </location>
</feature>
<feature type="region of interest" description="Disordered" evidence="1">
    <location>
        <begin position="877"/>
        <end position="903"/>
    </location>
</feature>
<dbReference type="Proteomes" id="UP000650833">
    <property type="component" value="Unassembled WGS sequence"/>
</dbReference>
<sequence length="903" mass="102034">MASLVEDLESDSSDEEWVISSINETKQKAEQKQHHQQKIPATNNHSRNRPSLSAASFRMARAYLPSPSSLTPFQPSAATIAAITKTKLSTPSPSLSSASSPSSPAPPTPPTPPTTTSTAALPVQSEINNTLACNIPAPSSTHISNEELIEICTNMDDSLLVTRLVNVYKSVEIYIRIREIETGSVIESRLKDYLHYCHNPCDFILNTLVTLSNYFADNSKNKDLTSKFRRLLANNLCSAFAKFLDTPLDKQIEQFKSMQQQQQGNQPAEEVDLISFADDHAENQKEDLDLISFDDFDEDIEDESEENDVDDENDDDDDDDDDDGDEEHVITIAEILGVPASFLERYTLTRDHQLKLVQMIDTIPSPVIVYYTMDVFKLSTLIAFGCELEEYGMKLCRSLMKHAYYDEAVATIRKLELLSRFPPSSTADHFFTTGHGMYLPTLYSDYPDLQKQLLSFINKQLRFNYAGNLDIVPRKYLEDLFDGTDKTQQLSRLKERKFQKDLVNCGAKIMKELDIQSGDDYYFILLSQRYACLRYILAQRAIQQLEDNDTSIDSSSNFNGLIDLVCEDDFVLARLAIKELIDTGDVVAPPYFASLYKQQEFYCRYNALPLNQRLLGVVKGEQLSRHRTTYSRKKPVKTQPENFYRLSSSVKRVLVDSEATLLRMKSILSSSTVCGLDTEWVPAFAKTGFVKTALMQIASDIDGYVFLLDLKTIFEPQNNHLYQLTEKILKLLFEDKEIIKLAFDFSGDLDLLHLSMPSSTKWNIQKLIDLKNIKSPDGKAVTGGLAGVVNTFLGVALNKRQQLSNWEKRPLTEEQAIYGACDSCCLLDVYYVLCQRNHAFVKDLPRSSYLNNTSENISPNSLNISNINTIYQIPQPPPLSSFSSSPSLYSSSPHKQSRRSPQF</sequence>
<dbReference type="InterPro" id="IPR002562">
    <property type="entry name" value="3'-5'_exonuclease_dom"/>
</dbReference>
<evidence type="ECO:0000313" key="4">
    <source>
        <dbReference type="Proteomes" id="UP000650833"/>
    </source>
</evidence>
<feature type="compositionally biased region" description="Low complexity" evidence="1">
    <location>
        <begin position="89"/>
        <end position="102"/>
    </location>
</feature>
<dbReference type="InterPro" id="IPR036397">
    <property type="entry name" value="RNaseH_sf"/>
</dbReference>
<organism evidence="3 4">
    <name type="scientific">Mucor plumbeus</name>
    <dbReference type="NCBI Taxonomy" id="97098"/>
    <lineage>
        <taxon>Eukaryota</taxon>
        <taxon>Fungi</taxon>
        <taxon>Fungi incertae sedis</taxon>
        <taxon>Mucoromycota</taxon>
        <taxon>Mucoromycotina</taxon>
        <taxon>Mucoromycetes</taxon>
        <taxon>Mucorales</taxon>
        <taxon>Mucorineae</taxon>
        <taxon>Mucoraceae</taxon>
        <taxon>Mucor</taxon>
    </lineage>
</organism>
<dbReference type="Pfam" id="PF01612">
    <property type="entry name" value="DNA_pol_A_exo1"/>
    <property type="match status" value="1"/>
</dbReference>
<feature type="region of interest" description="Disordered" evidence="1">
    <location>
        <begin position="89"/>
        <end position="118"/>
    </location>
</feature>
<gene>
    <name evidence="3" type="ORF">INT46_002715</name>
</gene>
<dbReference type="PANTHER" id="PTHR47765">
    <property type="entry name" value="3'-5' EXONUCLEASE DOMAIN-CONTAINING PROTEIN"/>
    <property type="match status" value="1"/>
</dbReference>
<reference evidence="3" key="1">
    <citation type="submission" date="2020-12" db="EMBL/GenBank/DDBJ databases">
        <title>Metabolic potential, ecology and presence of endohyphal bacteria is reflected in genomic diversity of Mucoromycotina.</title>
        <authorList>
            <person name="Muszewska A."/>
            <person name="Okrasinska A."/>
            <person name="Steczkiewicz K."/>
            <person name="Drgas O."/>
            <person name="Orlowska M."/>
            <person name="Perlinska-Lenart U."/>
            <person name="Aleksandrzak-Piekarczyk T."/>
            <person name="Szatraj K."/>
            <person name="Zielenkiewicz U."/>
            <person name="Pilsyk S."/>
            <person name="Malc E."/>
            <person name="Mieczkowski P."/>
            <person name="Kruszewska J.S."/>
            <person name="Biernat P."/>
            <person name="Pawlowska J."/>
        </authorList>
    </citation>
    <scope>NUCLEOTIDE SEQUENCE</scope>
    <source>
        <strain evidence="3">CBS 226.32</strain>
    </source>
</reference>
<evidence type="ECO:0000259" key="2">
    <source>
        <dbReference type="SMART" id="SM00474"/>
    </source>
</evidence>
<evidence type="ECO:0000256" key="1">
    <source>
        <dbReference type="SAM" id="MobiDB-lite"/>
    </source>
</evidence>
<comment type="caution">
    <text evidence="3">The sequence shown here is derived from an EMBL/GenBank/DDBJ whole genome shotgun (WGS) entry which is preliminary data.</text>
</comment>
<feature type="region of interest" description="Disordered" evidence="1">
    <location>
        <begin position="301"/>
        <end position="325"/>
    </location>
</feature>
<feature type="compositionally biased region" description="Polar residues" evidence="1">
    <location>
        <begin position="39"/>
        <end position="53"/>
    </location>
</feature>
<dbReference type="InterPro" id="IPR052408">
    <property type="entry name" value="Exonuclease_MUT-7-like"/>
</dbReference>